<keyword evidence="5 6" id="KW-0472">Membrane</keyword>
<sequence>MKRIISIVAALCCMFGFRFLPALPGMSASAMQVLGIFIGALILWLTISIDWPSLLCLAALSLVPELTMNMVLTHSLGKSTVAFLLFTFMCTYAISTTSFIKRCAIMFITGPLARRGAWYFLISYCAAVLIIGLFMSPTVLFVIYLPILNAICEELKLRQEDKLANALIMGQLFSCAISCGMTPIAHVFSIMAMGFYHTATGKAVSYASYMGFAIPVGLLTFLVMILFFRFILRPDMSSVRNLNMDALRGTVAKADKKEKIILVIFFSVVALWVIPEFLKNLLPTFAGFMKKQGTAFPPLLGAVLLCMLTIDGKPLMNFKEMMQKGVEWGSIMMAGSTLAIGMAMTNADIGLTAWISDAIKPMFALVSPFVLVVIFAAWAAIMTNLASNMVTVTVVCAVAIPICSATGGLISTPAVAMIVGMLGGYAFATPPAHPNVALAIGSGWTKTSQVAAYGSALIAVSIIISTFIGYPLARALMGM</sequence>
<reference evidence="9" key="1">
    <citation type="submission" date="2015-01" db="EMBL/GenBank/DDBJ databases">
        <authorList>
            <person name="Manzoor Shahid"/>
            <person name="Zubair Saima"/>
        </authorList>
    </citation>
    <scope>NUCLEOTIDE SEQUENCE [LARGE SCALE GENOMIC DNA]</scope>
    <source>
        <strain evidence="9">V1</strain>
    </source>
</reference>
<evidence type="ECO:0000256" key="3">
    <source>
        <dbReference type="ARBA" id="ARBA00022692"/>
    </source>
</evidence>
<evidence type="ECO:0000256" key="2">
    <source>
        <dbReference type="ARBA" id="ARBA00022448"/>
    </source>
</evidence>
<dbReference type="RefSeq" id="WP_044634719.1">
    <property type="nucleotide sequence ID" value="NZ_CDNC01000023.1"/>
</dbReference>
<gene>
    <name evidence="8" type="ORF">TPHV1_30055</name>
</gene>
<dbReference type="GO" id="GO:0005886">
    <property type="term" value="C:plasma membrane"/>
    <property type="evidence" value="ECO:0007669"/>
    <property type="project" value="TreeGrafter"/>
</dbReference>
<organism evidence="8 9">
    <name type="scientific">Treponema phagedenis</name>
    <dbReference type="NCBI Taxonomy" id="162"/>
    <lineage>
        <taxon>Bacteria</taxon>
        <taxon>Pseudomonadati</taxon>
        <taxon>Spirochaetota</taxon>
        <taxon>Spirochaetia</taxon>
        <taxon>Spirochaetales</taxon>
        <taxon>Treponemataceae</taxon>
        <taxon>Treponema</taxon>
    </lineage>
</organism>
<comment type="subcellular location">
    <subcellularLocation>
        <location evidence="1">Membrane</location>
        <topology evidence="1">Multi-pass membrane protein</topology>
    </subcellularLocation>
</comment>
<dbReference type="Pfam" id="PF03600">
    <property type="entry name" value="CitMHS"/>
    <property type="match status" value="1"/>
</dbReference>
<keyword evidence="4 6" id="KW-1133">Transmembrane helix</keyword>
<feature type="domain" description="Citrate transporter-like" evidence="7">
    <location>
        <begin position="41"/>
        <end position="419"/>
    </location>
</feature>
<feature type="transmembrane region" description="Helical" evidence="6">
    <location>
        <begin position="37"/>
        <end position="60"/>
    </location>
</feature>
<evidence type="ECO:0000256" key="4">
    <source>
        <dbReference type="ARBA" id="ARBA00022989"/>
    </source>
</evidence>
<dbReference type="Proteomes" id="UP000042527">
    <property type="component" value="Unassembled WGS sequence"/>
</dbReference>
<evidence type="ECO:0000256" key="1">
    <source>
        <dbReference type="ARBA" id="ARBA00004141"/>
    </source>
</evidence>
<dbReference type="GO" id="GO:0022857">
    <property type="term" value="F:transmembrane transporter activity"/>
    <property type="evidence" value="ECO:0007669"/>
    <property type="project" value="TreeGrafter"/>
</dbReference>
<accession>A0A0B7GYY2</accession>
<evidence type="ECO:0000313" key="9">
    <source>
        <dbReference type="Proteomes" id="UP000042527"/>
    </source>
</evidence>
<feature type="transmembrane region" description="Helical" evidence="6">
    <location>
        <begin position="331"/>
        <end position="356"/>
    </location>
</feature>
<evidence type="ECO:0000256" key="5">
    <source>
        <dbReference type="ARBA" id="ARBA00023136"/>
    </source>
</evidence>
<feature type="transmembrane region" description="Helical" evidence="6">
    <location>
        <begin position="450"/>
        <end position="473"/>
    </location>
</feature>
<evidence type="ECO:0000313" key="8">
    <source>
        <dbReference type="EMBL" id="CEM62160.1"/>
    </source>
</evidence>
<feature type="transmembrane region" description="Helical" evidence="6">
    <location>
        <begin position="293"/>
        <end position="310"/>
    </location>
</feature>
<feature type="transmembrane region" description="Helical" evidence="6">
    <location>
        <begin position="394"/>
        <end position="427"/>
    </location>
</feature>
<keyword evidence="2" id="KW-0813">Transport</keyword>
<proteinExistence type="predicted"/>
<evidence type="ECO:0000256" key="6">
    <source>
        <dbReference type="SAM" id="Phobius"/>
    </source>
</evidence>
<dbReference type="InterPro" id="IPR004680">
    <property type="entry name" value="Cit_transptr-like_dom"/>
</dbReference>
<feature type="transmembrane region" description="Helical" evidence="6">
    <location>
        <begin position="208"/>
        <end position="232"/>
    </location>
</feature>
<evidence type="ECO:0000259" key="7">
    <source>
        <dbReference type="Pfam" id="PF03600"/>
    </source>
</evidence>
<feature type="transmembrane region" description="Helical" evidence="6">
    <location>
        <begin position="81"/>
        <end position="100"/>
    </location>
</feature>
<dbReference type="PANTHER" id="PTHR10283">
    <property type="entry name" value="SOLUTE CARRIER FAMILY 13 MEMBER"/>
    <property type="match status" value="1"/>
</dbReference>
<feature type="transmembrane region" description="Helical" evidence="6">
    <location>
        <begin position="120"/>
        <end position="145"/>
    </location>
</feature>
<protein>
    <recommendedName>
        <fullName evidence="7">Citrate transporter-like domain-containing protein</fullName>
    </recommendedName>
</protein>
<dbReference type="OrthoDB" id="84615at2"/>
<name>A0A0B7GYY2_TREPH</name>
<dbReference type="AlphaFoldDB" id="A0A0B7GYY2"/>
<keyword evidence="9" id="KW-1185">Reference proteome</keyword>
<dbReference type="PANTHER" id="PTHR10283:SF82">
    <property type="entry name" value="SOLUTE CARRIER FAMILY 13 MEMBER 2"/>
    <property type="match status" value="1"/>
</dbReference>
<keyword evidence="3 6" id="KW-0812">Transmembrane</keyword>
<feature type="transmembrane region" description="Helical" evidence="6">
    <location>
        <begin position="362"/>
        <end position="382"/>
    </location>
</feature>
<feature type="transmembrane region" description="Helical" evidence="6">
    <location>
        <begin position="166"/>
        <end position="196"/>
    </location>
</feature>
<feature type="transmembrane region" description="Helical" evidence="6">
    <location>
        <begin position="260"/>
        <end position="278"/>
    </location>
</feature>
<dbReference type="EMBL" id="CDNC01000023">
    <property type="protein sequence ID" value="CEM62160.1"/>
    <property type="molecule type" value="Genomic_DNA"/>
</dbReference>